<dbReference type="InterPro" id="IPR011009">
    <property type="entry name" value="Kinase-like_dom_sf"/>
</dbReference>
<feature type="compositionally biased region" description="Basic and acidic residues" evidence="1">
    <location>
        <begin position="358"/>
        <end position="369"/>
    </location>
</feature>
<gene>
    <name evidence="3" type="ORF">Ciccas_001658</name>
</gene>
<keyword evidence="4" id="KW-1185">Reference proteome</keyword>
<feature type="domain" description="Protein kinase" evidence="2">
    <location>
        <begin position="1"/>
        <end position="319"/>
    </location>
</feature>
<dbReference type="Pfam" id="PF07714">
    <property type="entry name" value="PK_Tyr_Ser-Thr"/>
    <property type="match status" value="1"/>
</dbReference>
<proteinExistence type="predicted"/>
<feature type="region of interest" description="Disordered" evidence="1">
    <location>
        <begin position="349"/>
        <end position="369"/>
    </location>
</feature>
<evidence type="ECO:0000313" key="4">
    <source>
        <dbReference type="Proteomes" id="UP001626550"/>
    </source>
</evidence>
<dbReference type="AlphaFoldDB" id="A0ABD2QJP7"/>
<organism evidence="3 4">
    <name type="scientific">Cichlidogyrus casuarinus</name>
    <dbReference type="NCBI Taxonomy" id="1844966"/>
    <lineage>
        <taxon>Eukaryota</taxon>
        <taxon>Metazoa</taxon>
        <taxon>Spiralia</taxon>
        <taxon>Lophotrochozoa</taxon>
        <taxon>Platyhelminthes</taxon>
        <taxon>Monogenea</taxon>
        <taxon>Monopisthocotylea</taxon>
        <taxon>Dactylogyridea</taxon>
        <taxon>Ancyrocephalidae</taxon>
        <taxon>Cichlidogyrus</taxon>
    </lineage>
</organism>
<dbReference type="EMBL" id="JBJKFK010000112">
    <property type="protein sequence ID" value="KAL3319670.1"/>
    <property type="molecule type" value="Genomic_DNA"/>
</dbReference>
<evidence type="ECO:0000313" key="3">
    <source>
        <dbReference type="EMBL" id="KAL3319670.1"/>
    </source>
</evidence>
<evidence type="ECO:0000256" key="1">
    <source>
        <dbReference type="SAM" id="MobiDB-lite"/>
    </source>
</evidence>
<sequence>MDRLLKRGRFCSTYLGYMGLNNFRKVIVRSLQKTDLELEISVQKLHSMLQKWMLFDQENLARILTSVDTGEHLLYICEYAELGRLDHILQQEYNKPEPSSWIHAPFILQRLIKGLVHGVEFLSSRGLSFMPIMTSNVLMDGAFNAKVWLNVKGSSSEFFLNNQLQTNWLQLDAKVENLQQEETYKKRQTGNLELEADNQMMRDFNDILQRWRSLTRPNCDHHARMQNLATIAISLLFVSEVTTRRDSIAELMGHQNVSKVVLQFLTAVRPELIPLADTIGNLIKKNFAEDFVTLADKLNSNLSEETESRSSLMEESPQLKEMLSLLTTTDSRNDRMNQPSQLLCKAPMSTQQMQTLRKGPDQKRIQTQV</sequence>
<evidence type="ECO:0000259" key="2">
    <source>
        <dbReference type="PROSITE" id="PS50011"/>
    </source>
</evidence>
<dbReference type="InterPro" id="IPR000719">
    <property type="entry name" value="Prot_kinase_dom"/>
</dbReference>
<dbReference type="PROSITE" id="PS50011">
    <property type="entry name" value="PROTEIN_KINASE_DOM"/>
    <property type="match status" value="1"/>
</dbReference>
<dbReference type="Gene3D" id="1.10.510.10">
    <property type="entry name" value="Transferase(Phosphotransferase) domain 1"/>
    <property type="match status" value="1"/>
</dbReference>
<comment type="caution">
    <text evidence="3">The sequence shown here is derived from an EMBL/GenBank/DDBJ whole genome shotgun (WGS) entry which is preliminary data.</text>
</comment>
<dbReference type="Proteomes" id="UP001626550">
    <property type="component" value="Unassembled WGS sequence"/>
</dbReference>
<dbReference type="SUPFAM" id="SSF56112">
    <property type="entry name" value="Protein kinase-like (PK-like)"/>
    <property type="match status" value="1"/>
</dbReference>
<name>A0ABD2QJP7_9PLAT</name>
<accession>A0ABD2QJP7</accession>
<reference evidence="3 4" key="1">
    <citation type="submission" date="2024-11" db="EMBL/GenBank/DDBJ databases">
        <title>Adaptive evolution of stress response genes in parasites aligns with host niche diversity.</title>
        <authorList>
            <person name="Hahn C."/>
            <person name="Resl P."/>
        </authorList>
    </citation>
    <scope>NUCLEOTIDE SEQUENCE [LARGE SCALE GENOMIC DNA]</scope>
    <source>
        <strain evidence="3">EGGRZ-B1_66</strain>
        <tissue evidence="3">Body</tissue>
    </source>
</reference>
<dbReference type="InterPro" id="IPR001245">
    <property type="entry name" value="Ser-Thr/Tyr_kinase_cat_dom"/>
</dbReference>
<protein>
    <recommendedName>
        <fullName evidence="2">Protein kinase domain-containing protein</fullName>
    </recommendedName>
</protein>